<comment type="caution">
    <text evidence="1">The sequence shown here is derived from an EMBL/GenBank/DDBJ whole genome shotgun (WGS) entry which is preliminary data.</text>
</comment>
<dbReference type="AlphaFoldDB" id="A0A0V1G9Y7"/>
<proteinExistence type="predicted"/>
<evidence type="ECO:0000313" key="1">
    <source>
        <dbReference type="EMBL" id="KRY95041.1"/>
    </source>
</evidence>
<name>A0A0V1G9Y7_9BILA</name>
<dbReference type="EMBL" id="JYDP01004231">
    <property type="protein sequence ID" value="KRY95041.1"/>
    <property type="molecule type" value="Genomic_DNA"/>
</dbReference>
<dbReference type="OrthoDB" id="5942324at2759"/>
<reference evidence="1 2" key="1">
    <citation type="submission" date="2015-01" db="EMBL/GenBank/DDBJ databases">
        <title>Evolution of Trichinella species and genotypes.</title>
        <authorList>
            <person name="Korhonen P.K."/>
            <person name="Edoardo P."/>
            <person name="Giuseppe L.R."/>
            <person name="Gasser R.B."/>
        </authorList>
    </citation>
    <scope>NUCLEOTIDE SEQUENCE [LARGE SCALE GENOMIC DNA]</scope>
    <source>
        <strain evidence="1">ISS1029</strain>
    </source>
</reference>
<protein>
    <submittedName>
        <fullName evidence="1">Uncharacterized protein</fullName>
    </submittedName>
</protein>
<organism evidence="1 2">
    <name type="scientific">Trichinella zimbabwensis</name>
    <dbReference type="NCBI Taxonomy" id="268475"/>
    <lineage>
        <taxon>Eukaryota</taxon>
        <taxon>Metazoa</taxon>
        <taxon>Ecdysozoa</taxon>
        <taxon>Nematoda</taxon>
        <taxon>Enoplea</taxon>
        <taxon>Dorylaimia</taxon>
        <taxon>Trichinellida</taxon>
        <taxon>Trichinellidae</taxon>
        <taxon>Trichinella</taxon>
    </lineage>
</organism>
<gene>
    <name evidence="1" type="ORF">T11_14953</name>
</gene>
<evidence type="ECO:0000313" key="2">
    <source>
        <dbReference type="Proteomes" id="UP000055024"/>
    </source>
</evidence>
<accession>A0A0V1G9Y7</accession>
<dbReference type="Proteomes" id="UP000055024">
    <property type="component" value="Unassembled WGS sequence"/>
</dbReference>
<keyword evidence="2" id="KW-1185">Reference proteome</keyword>
<sequence length="72" mass="8283">MPMNGITTLQRAVHIYEDAAMIAFNTRAVTFVLRLNVKESLRCTWLEGHNRGILARLSRYNDLLLALYLDSM</sequence>